<name>A0A409VIT9_9AGAR</name>
<dbReference type="AlphaFoldDB" id="A0A409VIT9"/>
<comment type="caution">
    <text evidence="13">The sequence shown here is derived from an EMBL/GenBank/DDBJ whole genome shotgun (WGS) entry which is preliminary data.</text>
</comment>
<proteinExistence type="inferred from homology"/>
<evidence type="ECO:0000313" key="13">
    <source>
        <dbReference type="EMBL" id="PPQ66153.1"/>
    </source>
</evidence>
<evidence type="ECO:0000259" key="12">
    <source>
        <dbReference type="SMART" id="SM00846"/>
    </source>
</evidence>
<dbReference type="InterPro" id="IPR036291">
    <property type="entry name" value="NAD(P)-bd_dom_sf"/>
</dbReference>
<comment type="subcellular location">
    <subcellularLocation>
        <location evidence="1">Cytoplasm</location>
    </subcellularLocation>
</comment>
<evidence type="ECO:0000313" key="14">
    <source>
        <dbReference type="Proteomes" id="UP000284706"/>
    </source>
</evidence>
<dbReference type="NCBIfam" id="TIGR01534">
    <property type="entry name" value="GAPDH-I"/>
    <property type="match status" value="1"/>
</dbReference>
<evidence type="ECO:0000256" key="4">
    <source>
        <dbReference type="ARBA" id="ARBA00011881"/>
    </source>
</evidence>
<keyword evidence="7" id="KW-0560">Oxidoreductase</keyword>
<keyword evidence="9" id="KW-0324">Glycolysis</keyword>
<keyword evidence="8" id="KW-0520">NAD</keyword>
<evidence type="ECO:0000256" key="1">
    <source>
        <dbReference type="ARBA" id="ARBA00004496"/>
    </source>
</evidence>
<dbReference type="InterPro" id="IPR020828">
    <property type="entry name" value="GlycerAld_3-P_DH_NAD(P)-bd"/>
</dbReference>
<feature type="compositionally biased region" description="Polar residues" evidence="11">
    <location>
        <begin position="38"/>
        <end position="52"/>
    </location>
</feature>
<accession>A0A409VIT9</accession>
<comment type="pathway">
    <text evidence="2">Carbohydrate degradation; glycolysis; pyruvate from D-glyceraldehyde 3-phosphate: step 1/5.</text>
</comment>
<dbReference type="InterPro" id="IPR020829">
    <property type="entry name" value="GlycerAld_3-P_DH_cat"/>
</dbReference>
<dbReference type="SMART" id="SM00846">
    <property type="entry name" value="Gp_dh_N"/>
    <property type="match status" value="2"/>
</dbReference>
<evidence type="ECO:0000256" key="7">
    <source>
        <dbReference type="ARBA" id="ARBA00023002"/>
    </source>
</evidence>
<dbReference type="SUPFAM" id="SSF55347">
    <property type="entry name" value="Glyceraldehyde-3-phosphate dehydrogenase-like, C-terminal domain"/>
    <property type="match status" value="2"/>
</dbReference>
<dbReference type="CDD" id="cd05214">
    <property type="entry name" value="GAPDH_I_N"/>
    <property type="match status" value="2"/>
</dbReference>
<evidence type="ECO:0000256" key="3">
    <source>
        <dbReference type="ARBA" id="ARBA00007406"/>
    </source>
</evidence>
<protein>
    <recommendedName>
        <fullName evidence="5">glyceraldehyde-3-phosphate dehydrogenase (phosphorylating)</fullName>
        <ecNumber evidence="5">1.2.1.12</ecNumber>
    </recommendedName>
</protein>
<reference evidence="13 14" key="1">
    <citation type="journal article" date="2018" name="Evol. Lett.">
        <title>Horizontal gene cluster transfer increased hallucinogenic mushroom diversity.</title>
        <authorList>
            <person name="Reynolds H.T."/>
            <person name="Vijayakumar V."/>
            <person name="Gluck-Thaler E."/>
            <person name="Korotkin H.B."/>
            <person name="Matheny P.B."/>
            <person name="Slot J.C."/>
        </authorList>
    </citation>
    <scope>NUCLEOTIDE SEQUENCE [LARGE SCALE GENOMIC DNA]</scope>
    <source>
        <strain evidence="13 14">SRW20</strain>
    </source>
</reference>
<evidence type="ECO:0000256" key="2">
    <source>
        <dbReference type="ARBA" id="ARBA00004869"/>
    </source>
</evidence>
<evidence type="ECO:0000256" key="9">
    <source>
        <dbReference type="ARBA" id="ARBA00023152"/>
    </source>
</evidence>
<comment type="subunit">
    <text evidence="4">Homotetramer.</text>
</comment>
<dbReference type="Pfam" id="PF02800">
    <property type="entry name" value="Gp_dh_C"/>
    <property type="match status" value="2"/>
</dbReference>
<evidence type="ECO:0000256" key="5">
    <source>
        <dbReference type="ARBA" id="ARBA00013119"/>
    </source>
</evidence>
<comment type="similarity">
    <text evidence="3 10">Belongs to the glyceraldehyde-3-phosphate dehydrogenase family.</text>
</comment>
<evidence type="ECO:0000256" key="6">
    <source>
        <dbReference type="ARBA" id="ARBA00022490"/>
    </source>
</evidence>
<dbReference type="CDD" id="cd18126">
    <property type="entry name" value="GAPDH_I_C"/>
    <property type="match status" value="2"/>
</dbReference>
<feature type="domain" description="Glyceraldehyde 3-phosphate dehydrogenase NAD(P) binding" evidence="12">
    <location>
        <begin position="484"/>
        <end position="625"/>
    </location>
</feature>
<dbReference type="PANTHER" id="PTHR10836">
    <property type="entry name" value="GLYCERALDEHYDE 3-PHOSPHATE DEHYDROGENASE"/>
    <property type="match status" value="1"/>
</dbReference>
<dbReference type="GO" id="GO:0004365">
    <property type="term" value="F:glyceraldehyde-3-phosphate dehydrogenase (NAD+) (phosphorylating) activity"/>
    <property type="evidence" value="ECO:0007669"/>
    <property type="project" value="UniProtKB-EC"/>
</dbReference>
<dbReference type="OrthoDB" id="1152826at2759"/>
<dbReference type="FunFam" id="3.40.50.720:FF:000266">
    <property type="entry name" value="Glyceraldehyde-3-phosphate dehydrogenase"/>
    <property type="match status" value="2"/>
</dbReference>
<evidence type="ECO:0000256" key="11">
    <source>
        <dbReference type="SAM" id="MobiDB-lite"/>
    </source>
</evidence>
<dbReference type="GO" id="GO:0006006">
    <property type="term" value="P:glucose metabolic process"/>
    <property type="evidence" value="ECO:0007669"/>
    <property type="project" value="InterPro"/>
</dbReference>
<dbReference type="InterPro" id="IPR020830">
    <property type="entry name" value="GlycerAld_3-P_DH_AS"/>
</dbReference>
<dbReference type="PROSITE" id="PS00071">
    <property type="entry name" value="GAPDH"/>
    <property type="match status" value="1"/>
</dbReference>
<dbReference type="SUPFAM" id="SSF51735">
    <property type="entry name" value="NAD(P)-binding Rossmann-fold domains"/>
    <property type="match status" value="2"/>
</dbReference>
<dbReference type="InterPro" id="IPR006424">
    <property type="entry name" value="Glyceraldehyde-3-P_DH_1"/>
</dbReference>
<dbReference type="Pfam" id="PF00044">
    <property type="entry name" value="Gp_dh_N"/>
    <property type="match status" value="2"/>
</dbReference>
<dbReference type="GO" id="GO:0051287">
    <property type="term" value="F:NAD binding"/>
    <property type="evidence" value="ECO:0007669"/>
    <property type="project" value="InterPro"/>
</dbReference>
<dbReference type="Proteomes" id="UP000284706">
    <property type="component" value="Unassembled WGS sequence"/>
</dbReference>
<dbReference type="InParanoid" id="A0A409VIT9"/>
<dbReference type="EC" id="1.2.1.12" evidence="5"/>
<dbReference type="STRING" id="231916.A0A409VIT9"/>
<gene>
    <name evidence="13" type="ORF">CVT26_010876</name>
</gene>
<dbReference type="PRINTS" id="PR00078">
    <property type="entry name" value="G3PDHDRGNASE"/>
</dbReference>
<dbReference type="Gene3D" id="3.30.360.10">
    <property type="entry name" value="Dihydrodipicolinate Reductase, domain 2"/>
    <property type="match status" value="2"/>
</dbReference>
<feature type="region of interest" description="Disordered" evidence="11">
    <location>
        <begin position="1"/>
        <end position="52"/>
    </location>
</feature>
<evidence type="ECO:0000256" key="10">
    <source>
        <dbReference type="RuleBase" id="RU000397"/>
    </source>
</evidence>
<dbReference type="GO" id="GO:0005829">
    <property type="term" value="C:cytosol"/>
    <property type="evidence" value="ECO:0007669"/>
    <property type="project" value="TreeGrafter"/>
</dbReference>
<dbReference type="InterPro" id="IPR020831">
    <property type="entry name" value="GlycerAld/Erythrose_P_DH"/>
</dbReference>
<keyword evidence="14" id="KW-1185">Reference proteome</keyword>
<feature type="domain" description="Glyceraldehyde 3-phosphate dehydrogenase NAD(P) binding" evidence="12">
    <location>
        <begin position="126"/>
        <end position="277"/>
    </location>
</feature>
<keyword evidence="6" id="KW-0963">Cytoplasm</keyword>
<dbReference type="GO" id="GO:0006096">
    <property type="term" value="P:glycolytic process"/>
    <property type="evidence" value="ECO:0007669"/>
    <property type="project" value="UniProtKB-UniPathway"/>
</dbReference>
<dbReference type="Gene3D" id="3.40.50.720">
    <property type="entry name" value="NAD(P)-binding Rossmann-like Domain"/>
    <property type="match status" value="2"/>
</dbReference>
<evidence type="ECO:0000256" key="8">
    <source>
        <dbReference type="ARBA" id="ARBA00023027"/>
    </source>
</evidence>
<dbReference type="UniPathway" id="UPA00109">
    <property type="reaction ID" value="UER00184"/>
</dbReference>
<dbReference type="FunFam" id="3.30.360.10:FF:000001">
    <property type="entry name" value="Glyceraldehyde-3-phosphate dehydrogenase"/>
    <property type="match status" value="2"/>
</dbReference>
<sequence>MQGFQRARAQRPLGAHGVSPAPDRPPPSAGPVAAPSHYLQTPSNNPPAQYFNPQAQLQNFDRLASYASRIKELALSRSNSDDPTNGLDPSFYAALASTPACPKPLLPNLRRWAFLPFVLTSCKVLARLLFGRIGRIVMRNGILMGNIDVVAINDPFIDPDYMVYMFKYDSVHGQYKGTIEHKDGKLIVDGKPIRVFNEKDPSNIKISTHEHGVCAFFPEEDGLWTDFGPCRCKAHLDGGAKKVVITAPSKDAPMYVMGVNHKEYNPEHKIVRPPASIPAISIVDALPAGLKCICTTNCLASLAKILHDKYTIVEGLMTTVHATTATQKTVDGPSHKDWRAGRSVNNNIIPSSTGAAKAVTKVIPSLEGKLTGMAFRVPTLDSSVVDLTVRVEKTAKYDDIKKTFKDASESKEYKGIMGYTEDDVVSTDFIGSNYSSIFDAKAGIGLNDHFVKLIAWSKLASTGKLLSSIRSRSALTEVLQKFSFGRIGRIVFRNALELQGIEVVAINDPFIDLSYMVYMFKYDSVHGRFKGTVEAKDGKLVINGVAITVFAEKDPSAIQWGSTGAEYIVESTGVFTTIDKASAHLKGGAKKVIISAPSADAPMYVCGVNLDSYDPKHKVISNASCTTNCLAPLAKIIHDKYGIVEGLMTTVHATTATQKTVDGPSNKDWRGGRSVANNIIPSSTGAAKAVGKVIPSLNGKLTGLSFRVPTLDVSVVDLVVRLEKSTTYDDIKATIKAAAEGEYKGIVGYTDEQVVSTDFIGNENSSIFDANAGIQLNPNFVKLISWYDNEWGYSRRVCDLLKYAAEQDKAAGL</sequence>
<dbReference type="EMBL" id="NHYE01005637">
    <property type="protein sequence ID" value="PPQ66153.1"/>
    <property type="molecule type" value="Genomic_DNA"/>
</dbReference>
<organism evidence="13 14">
    <name type="scientific">Gymnopilus dilepis</name>
    <dbReference type="NCBI Taxonomy" id="231916"/>
    <lineage>
        <taxon>Eukaryota</taxon>
        <taxon>Fungi</taxon>
        <taxon>Dikarya</taxon>
        <taxon>Basidiomycota</taxon>
        <taxon>Agaricomycotina</taxon>
        <taxon>Agaricomycetes</taxon>
        <taxon>Agaricomycetidae</taxon>
        <taxon>Agaricales</taxon>
        <taxon>Agaricineae</taxon>
        <taxon>Hymenogastraceae</taxon>
        <taxon>Gymnopilus</taxon>
    </lineage>
</organism>
<dbReference type="PANTHER" id="PTHR10836:SF76">
    <property type="entry name" value="GLYCERALDEHYDE-3-PHOSPHATE DEHYDROGENASE-RELATED"/>
    <property type="match status" value="1"/>
</dbReference>
<dbReference type="GO" id="GO:0050661">
    <property type="term" value="F:NADP binding"/>
    <property type="evidence" value="ECO:0007669"/>
    <property type="project" value="InterPro"/>
</dbReference>